<protein>
    <submittedName>
        <fullName evidence="1">Sulfotransferase family protein</fullName>
    </submittedName>
</protein>
<keyword evidence="2" id="KW-1185">Reference proteome</keyword>
<reference evidence="1 2" key="1">
    <citation type="submission" date="2019-05" db="EMBL/GenBank/DDBJ databases">
        <title>Ruegeria sp. nov., isolated from tidal flat.</title>
        <authorList>
            <person name="Kim W."/>
        </authorList>
    </citation>
    <scope>NUCLEOTIDE SEQUENCE [LARGE SCALE GENOMIC DNA]</scope>
    <source>
        <strain evidence="1 2">CAU 1488</strain>
    </source>
</reference>
<evidence type="ECO:0000313" key="1">
    <source>
        <dbReference type="EMBL" id="TMV05604.1"/>
    </source>
</evidence>
<dbReference type="EMBL" id="VCPD01000006">
    <property type="protein sequence ID" value="TMV05604.1"/>
    <property type="molecule type" value="Genomic_DNA"/>
</dbReference>
<proteinExistence type="predicted"/>
<gene>
    <name evidence="1" type="ORF">FGK63_16305</name>
</gene>
<dbReference type="Proteomes" id="UP001193035">
    <property type="component" value="Unassembled WGS sequence"/>
</dbReference>
<evidence type="ECO:0000313" key="2">
    <source>
        <dbReference type="Proteomes" id="UP001193035"/>
    </source>
</evidence>
<organism evidence="1 2">
    <name type="scientific">Ruegeria sediminis</name>
    <dbReference type="NCBI Taxonomy" id="2583820"/>
    <lineage>
        <taxon>Bacteria</taxon>
        <taxon>Pseudomonadati</taxon>
        <taxon>Pseudomonadota</taxon>
        <taxon>Alphaproteobacteria</taxon>
        <taxon>Rhodobacterales</taxon>
        <taxon>Roseobacteraceae</taxon>
        <taxon>Ruegeria</taxon>
    </lineage>
</organism>
<dbReference type="Gene3D" id="3.40.50.300">
    <property type="entry name" value="P-loop containing nucleotide triphosphate hydrolases"/>
    <property type="match status" value="1"/>
</dbReference>
<accession>A0ABY2WV08</accession>
<dbReference type="InterPro" id="IPR005331">
    <property type="entry name" value="Sulfotransferase"/>
</dbReference>
<dbReference type="Pfam" id="PF03567">
    <property type="entry name" value="Sulfotransfer_2"/>
    <property type="match status" value="1"/>
</dbReference>
<name>A0ABY2WV08_9RHOB</name>
<dbReference type="SUPFAM" id="SSF52540">
    <property type="entry name" value="P-loop containing nucleoside triphosphate hydrolases"/>
    <property type="match status" value="1"/>
</dbReference>
<sequence>MRTERKMQGIIYIHVPKCGGSSFGAALRLRYLTSQATIRPGPRPDLPRTFGALTGEDRIEADYAQRDAELARLVARGTRCIAAHVRYNPGLHATAACDHAHVTLLRDPVERFVSHYRYLQRHHPDPARAPTLEGFLDTPDAPRLASQYLFYFSGRSQNRCCDLPRAIETAIASLARFTLVGDLSDPAAFARGLRRIAGPLPRLRRNRAPSPTVIPDALRPRITQLCAPDIAIYRAALGLDRAAA</sequence>
<comment type="caution">
    <text evidence="1">The sequence shown here is derived from an EMBL/GenBank/DDBJ whole genome shotgun (WGS) entry which is preliminary data.</text>
</comment>
<dbReference type="InterPro" id="IPR027417">
    <property type="entry name" value="P-loop_NTPase"/>
</dbReference>